<evidence type="ECO:0000256" key="6">
    <source>
        <dbReference type="ARBA" id="ARBA00037589"/>
    </source>
</evidence>
<comment type="similarity">
    <text evidence="2 9">Belongs to the uroporphyrinogen-III synthase family.</text>
</comment>
<dbReference type="InterPro" id="IPR003754">
    <property type="entry name" value="4pyrrol_synth_uPrphyn_synth"/>
</dbReference>
<keyword evidence="5 9" id="KW-0627">Porphyrin biosynthesis</keyword>
<protein>
    <recommendedName>
        <fullName evidence="7 9">Uroporphyrinogen-III synthase</fullName>
        <ecNumber evidence="3 9">4.2.1.75</ecNumber>
    </recommendedName>
</protein>
<dbReference type="InterPro" id="IPR039793">
    <property type="entry name" value="UROS/Hem4"/>
</dbReference>
<dbReference type="EC" id="4.2.1.75" evidence="3 9"/>
<proteinExistence type="inferred from homology"/>
<reference evidence="12" key="1">
    <citation type="journal article" date="2019" name="Int. J. Syst. Evol. Microbiol.">
        <title>The Global Catalogue of Microorganisms (GCM) 10K type strain sequencing project: providing services to taxonomists for standard genome sequencing and annotation.</title>
        <authorList>
            <consortium name="The Broad Institute Genomics Platform"/>
            <consortium name="The Broad Institute Genome Sequencing Center for Infectious Disease"/>
            <person name="Wu L."/>
            <person name="Ma J."/>
        </authorList>
    </citation>
    <scope>NUCLEOTIDE SEQUENCE [LARGE SCALE GENOMIC DNA]</scope>
    <source>
        <strain evidence="12">CGMCC 1.12376</strain>
    </source>
</reference>
<dbReference type="InterPro" id="IPR036108">
    <property type="entry name" value="4pyrrol_syn_uPrphyn_synt_sf"/>
</dbReference>
<dbReference type="Proteomes" id="UP001597221">
    <property type="component" value="Unassembled WGS sequence"/>
</dbReference>
<comment type="function">
    <text evidence="6 9">Catalyzes cyclization of the linear tetrapyrrole, hydroxymethylbilane, to the macrocyclic uroporphyrinogen III.</text>
</comment>
<keyword evidence="4 9" id="KW-0456">Lyase</keyword>
<dbReference type="CDD" id="cd06578">
    <property type="entry name" value="HemD"/>
    <property type="match status" value="1"/>
</dbReference>
<dbReference type="Pfam" id="PF02602">
    <property type="entry name" value="HEM4"/>
    <property type="match status" value="1"/>
</dbReference>
<feature type="domain" description="Tetrapyrrole biosynthesis uroporphyrinogen III synthase" evidence="10">
    <location>
        <begin position="21"/>
        <end position="242"/>
    </location>
</feature>
<evidence type="ECO:0000256" key="4">
    <source>
        <dbReference type="ARBA" id="ARBA00023239"/>
    </source>
</evidence>
<organism evidence="11 12">
    <name type="scientific">Oceanobacillus luteolus</name>
    <dbReference type="NCBI Taxonomy" id="1274358"/>
    <lineage>
        <taxon>Bacteria</taxon>
        <taxon>Bacillati</taxon>
        <taxon>Bacillota</taxon>
        <taxon>Bacilli</taxon>
        <taxon>Bacillales</taxon>
        <taxon>Bacillaceae</taxon>
        <taxon>Oceanobacillus</taxon>
    </lineage>
</organism>
<evidence type="ECO:0000256" key="5">
    <source>
        <dbReference type="ARBA" id="ARBA00023244"/>
    </source>
</evidence>
<dbReference type="RefSeq" id="WP_251512618.1">
    <property type="nucleotide sequence ID" value="NZ_JAMBON010000006.1"/>
</dbReference>
<dbReference type="EMBL" id="JBHUDE010000042">
    <property type="protein sequence ID" value="MFD1607815.1"/>
    <property type="molecule type" value="Genomic_DNA"/>
</dbReference>
<evidence type="ECO:0000313" key="12">
    <source>
        <dbReference type="Proteomes" id="UP001597221"/>
    </source>
</evidence>
<name>A0ABW4HRN2_9BACI</name>
<keyword evidence="12" id="KW-1185">Reference proteome</keyword>
<gene>
    <name evidence="11" type="ORF">ACFSBH_09120</name>
</gene>
<evidence type="ECO:0000256" key="7">
    <source>
        <dbReference type="ARBA" id="ARBA00040167"/>
    </source>
</evidence>
<dbReference type="PANTHER" id="PTHR38042">
    <property type="entry name" value="UROPORPHYRINOGEN-III SYNTHASE, CHLOROPLASTIC"/>
    <property type="match status" value="1"/>
</dbReference>
<dbReference type="PANTHER" id="PTHR38042:SF1">
    <property type="entry name" value="UROPORPHYRINOGEN-III SYNTHASE, CHLOROPLASTIC"/>
    <property type="match status" value="1"/>
</dbReference>
<accession>A0ABW4HRN2</accession>
<evidence type="ECO:0000256" key="8">
    <source>
        <dbReference type="ARBA" id="ARBA00048617"/>
    </source>
</evidence>
<dbReference type="Gene3D" id="3.40.50.10090">
    <property type="match status" value="2"/>
</dbReference>
<evidence type="ECO:0000313" key="11">
    <source>
        <dbReference type="EMBL" id="MFD1607815.1"/>
    </source>
</evidence>
<dbReference type="GO" id="GO:0004852">
    <property type="term" value="F:uroporphyrinogen-III synthase activity"/>
    <property type="evidence" value="ECO:0007669"/>
    <property type="project" value="UniProtKB-EC"/>
</dbReference>
<sequence length="249" mass="27856">MAKDLQGKRIIVTREASQGKAFAEKISLLNGIPLELPLLRISCKKAENQEQIFNNSENYDWIILTSANGVNCFFKQFHSGNHSFSADVKLAVVGSKTEAALKQYGYDADLVPDIYDAESLAKIFLPKYENGERILLVRGNRSLDTLPKKFKEKGIGFDSIEVYETTMNEPIKDELYKVISNKEYDYITFTSPSTVQAFVELYGMAVDSPCVCIGTTTEKAARDSGFTHILTAKTFTIEGMLEIMVEDQS</sequence>
<evidence type="ECO:0000256" key="3">
    <source>
        <dbReference type="ARBA" id="ARBA00013109"/>
    </source>
</evidence>
<comment type="pathway">
    <text evidence="1 9">Porphyrin-containing compound metabolism; protoporphyrin-IX biosynthesis; coproporphyrinogen-III from 5-aminolevulinate: step 3/4.</text>
</comment>
<comment type="catalytic activity">
    <reaction evidence="8 9">
        <text>hydroxymethylbilane = uroporphyrinogen III + H2O</text>
        <dbReference type="Rhea" id="RHEA:18965"/>
        <dbReference type="ChEBI" id="CHEBI:15377"/>
        <dbReference type="ChEBI" id="CHEBI:57308"/>
        <dbReference type="ChEBI" id="CHEBI:57845"/>
        <dbReference type="EC" id="4.2.1.75"/>
    </reaction>
</comment>
<evidence type="ECO:0000256" key="9">
    <source>
        <dbReference type="RuleBase" id="RU366031"/>
    </source>
</evidence>
<comment type="caution">
    <text evidence="11">The sequence shown here is derived from an EMBL/GenBank/DDBJ whole genome shotgun (WGS) entry which is preliminary data.</text>
</comment>
<evidence type="ECO:0000256" key="1">
    <source>
        <dbReference type="ARBA" id="ARBA00004772"/>
    </source>
</evidence>
<evidence type="ECO:0000259" key="10">
    <source>
        <dbReference type="Pfam" id="PF02602"/>
    </source>
</evidence>
<dbReference type="SUPFAM" id="SSF69618">
    <property type="entry name" value="HemD-like"/>
    <property type="match status" value="1"/>
</dbReference>
<evidence type="ECO:0000256" key="2">
    <source>
        <dbReference type="ARBA" id="ARBA00008133"/>
    </source>
</evidence>